<dbReference type="AlphaFoldDB" id="A0A914CMW1"/>
<name>A0A914CMW1_9BILA</name>
<accession>A0A914CMW1</accession>
<keyword evidence="1" id="KW-1185">Reference proteome</keyword>
<proteinExistence type="predicted"/>
<sequence length="115" mass="13376">MLSFNLSQHIPNVNNGEKLKIYNSYPENSEFGYIKVPKQEQKVRHYPLNTIAASIEMWRDIMGIAQINDSNHLSQVILDELGAKMLQGPQLRDSELWFADEALASYKIDLWLKRR</sequence>
<evidence type="ECO:0000313" key="2">
    <source>
        <dbReference type="WBParaSite" id="ACRNAN_scaffold12522.g32597.t2"/>
    </source>
</evidence>
<protein>
    <submittedName>
        <fullName evidence="2">Uncharacterized protein</fullName>
    </submittedName>
</protein>
<evidence type="ECO:0000313" key="1">
    <source>
        <dbReference type="Proteomes" id="UP000887540"/>
    </source>
</evidence>
<organism evidence="1 2">
    <name type="scientific">Acrobeloides nanus</name>
    <dbReference type="NCBI Taxonomy" id="290746"/>
    <lineage>
        <taxon>Eukaryota</taxon>
        <taxon>Metazoa</taxon>
        <taxon>Ecdysozoa</taxon>
        <taxon>Nematoda</taxon>
        <taxon>Chromadorea</taxon>
        <taxon>Rhabditida</taxon>
        <taxon>Tylenchina</taxon>
        <taxon>Cephalobomorpha</taxon>
        <taxon>Cephaloboidea</taxon>
        <taxon>Cephalobidae</taxon>
        <taxon>Acrobeloides</taxon>
    </lineage>
</organism>
<dbReference type="Proteomes" id="UP000887540">
    <property type="component" value="Unplaced"/>
</dbReference>
<reference evidence="2" key="1">
    <citation type="submission" date="2022-11" db="UniProtKB">
        <authorList>
            <consortium name="WormBaseParasite"/>
        </authorList>
    </citation>
    <scope>IDENTIFICATION</scope>
</reference>
<dbReference type="WBParaSite" id="ACRNAN_scaffold12522.g32597.t2">
    <property type="protein sequence ID" value="ACRNAN_scaffold12522.g32597.t2"/>
    <property type="gene ID" value="ACRNAN_scaffold12522.g32597"/>
</dbReference>